<dbReference type="Pfam" id="PF13499">
    <property type="entry name" value="EF-hand_7"/>
    <property type="match status" value="1"/>
</dbReference>
<evidence type="ECO:0000313" key="3">
    <source>
        <dbReference type="Proteomes" id="UP001195483"/>
    </source>
</evidence>
<dbReference type="InterPro" id="IPR011992">
    <property type="entry name" value="EF-hand-dom_pair"/>
</dbReference>
<dbReference type="GO" id="GO:0005509">
    <property type="term" value="F:calcium ion binding"/>
    <property type="evidence" value="ECO:0007669"/>
    <property type="project" value="InterPro"/>
</dbReference>
<organism evidence="2 3">
    <name type="scientific">Potamilus streckersoni</name>
    <dbReference type="NCBI Taxonomy" id="2493646"/>
    <lineage>
        <taxon>Eukaryota</taxon>
        <taxon>Metazoa</taxon>
        <taxon>Spiralia</taxon>
        <taxon>Lophotrochozoa</taxon>
        <taxon>Mollusca</taxon>
        <taxon>Bivalvia</taxon>
        <taxon>Autobranchia</taxon>
        <taxon>Heteroconchia</taxon>
        <taxon>Palaeoheterodonta</taxon>
        <taxon>Unionida</taxon>
        <taxon>Unionoidea</taxon>
        <taxon>Unionidae</taxon>
        <taxon>Ambleminae</taxon>
        <taxon>Lampsilini</taxon>
        <taxon>Potamilus</taxon>
    </lineage>
</organism>
<accession>A0AAE0RM83</accession>
<feature type="domain" description="EF-hand" evidence="1">
    <location>
        <begin position="42"/>
        <end position="77"/>
    </location>
</feature>
<dbReference type="Gene3D" id="1.10.238.10">
    <property type="entry name" value="EF-hand"/>
    <property type="match status" value="1"/>
</dbReference>
<dbReference type="SUPFAM" id="SSF47473">
    <property type="entry name" value="EF-hand"/>
    <property type="match status" value="1"/>
</dbReference>
<dbReference type="Proteomes" id="UP001195483">
    <property type="component" value="Unassembled WGS sequence"/>
</dbReference>
<dbReference type="InterPro" id="IPR002048">
    <property type="entry name" value="EF_hand_dom"/>
</dbReference>
<dbReference type="EMBL" id="JAEAOA010000909">
    <property type="protein sequence ID" value="KAK3576012.1"/>
    <property type="molecule type" value="Genomic_DNA"/>
</dbReference>
<keyword evidence="3" id="KW-1185">Reference proteome</keyword>
<reference evidence="2" key="3">
    <citation type="submission" date="2023-05" db="EMBL/GenBank/DDBJ databases">
        <authorList>
            <person name="Smith C.H."/>
        </authorList>
    </citation>
    <scope>NUCLEOTIDE SEQUENCE</scope>
    <source>
        <strain evidence="2">CHS0354</strain>
        <tissue evidence="2">Mantle</tissue>
    </source>
</reference>
<reference evidence="2" key="1">
    <citation type="journal article" date="2021" name="Genome Biol. Evol.">
        <title>A High-Quality Reference Genome for a Parasitic Bivalve with Doubly Uniparental Inheritance (Bivalvia: Unionida).</title>
        <authorList>
            <person name="Smith C.H."/>
        </authorList>
    </citation>
    <scope>NUCLEOTIDE SEQUENCE</scope>
    <source>
        <strain evidence="2">CHS0354</strain>
    </source>
</reference>
<evidence type="ECO:0000313" key="2">
    <source>
        <dbReference type="EMBL" id="KAK3576012.1"/>
    </source>
</evidence>
<dbReference type="PROSITE" id="PS50222">
    <property type="entry name" value="EF_HAND_2"/>
    <property type="match status" value="1"/>
</dbReference>
<reference evidence="2" key="2">
    <citation type="journal article" date="2021" name="Genome Biol. Evol.">
        <title>Developing a high-quality reference genome for a parasitic bivalve with doubly uniparental inheritance (Bivalvia: Unionida).</title>
        <authorList>
            <person name="Smith C.H."/>
        </authorList>
    </citation>
    <scope>NUCLEOTIDE SEQUENCE</scope>
    <source>
        <strain evidence="2">CHS0354</strain>
        <tissue evidence="2">Mantle</tissue>
    </source>
</reference>
<name>A0AAE0RM83_9BIVA</name>
<dbReference type="SMART" id="SM00054">
    <property type="entry name" value="EFh"/>
    <property type="match status" value="2"/>
</dbReference>
<gene>
    <name evidence="2" type="ORF">CHS0354_014854</name>
</gene>
<evidence type="ECO:0000259" key="1">
    <source>
        <dbReference type="PROSITE" id="PS50222"/>
    </source>
</evidence>
<dbReference type="AlphaFoldDB" id="A0AAE0RM83"/>
<proteinExistence type="predicted"/>
<comment type="caution">
    <text evidence="2">The sequence shown here is derived from an EMBL/GenBank/DDBJ whole genome shotgun (WGS) entry which is preliminary data.</text>
</comment>
<sequence>MIKSSSSCQELQEVRDTFRSYDDNRDDYWDIKDLRDFIYQQGTGESAEEIMKDADVDKDSQISFRELCQWYERQEMVAAGTD</sequence>
<protein>
    <recommendedName>
        <fullName evidence="1">EF-hand domain-containing protein</fullName>
    </recommendedName>
</protein>